<evidence type="ECO:0000313" key="3">
    <source>
        <dbReference type="Proteomes" id="UP000077961"/>
    </source>
</evidence>
<dbReference type="RefSeq" id="WP_064267632.1">
    <property type="nucleotide sequence ID" value="NZ_LXJZ01000140.1"/>
</dbReference>
<evidence type="ECO:0000313" key="2">
    <source>
        <dbReference type="EMBL" id="OAJ63303.1"/>
    </source>
</evidence>
<dbReference type="AlphaFoldDB" id="A0A1A9NAW4"/>
<dbReference type="EMBL" id="LXJZ01000140">
    <property type="protein sequence ID" value="OAJ59390.1"/>
    <property type="molecule type" value="Genomic_DNA"/>
</dbReference>
<comment type="caution">
    <text evidence="2">The sequence shown here is derived from an EMBL/GenBank/DDBJ whole genome shotgun (WGS) entry which is preliminary data.</text>
</comment>
<dbReference type="Proteomes" id="UP000077961">
    <property type="component" value="Unassembled WGS sequence"/>
</dbReference>
<proteinExistence type="predicted"/>
<keyword evidence="3" id="KW-1185">Reference proteome</keyword>
<name>A0A1A9NAW4_9BURK</name>
<evidence type="ECO:0000313" key="4">
    <source>
        <dbReference type="Proteomes" id="UP000078116"/>
    </source>
</evidence>
<dbReference type="Proteomes" id="UP000078116">
    <property type="component" value="Unassembled WGS sequence"/>
</dbReference>
<organism evidence="2 4">
    <name type="scientific">Paraburkholderia ginsengiterrae</name>
    <dbReference type="NCBI Taxonomy" id="1462993"/>
    <lineage>
        <taxon>Bacteria</taxon>
        <taxon>Pseudomonadati</taxon>
        <taxon>Pseudomonadota</taxon>
        <taxon>Betaproteobacteria</taxon>
        <taxon>Burkholderiales</taxon>
        <taxon>Burkholderiaceae</taxon>
        <taxon>Paraburkholderia</taxon>
    </lineage>
</organism>
<dbReference type="OrthoDB" id="9037938at2"/>
<reference evidence="3 4" key="1">
    <citation type="submission" date="2016-04" db="EMBL/GenBank/DDBJ databases">
        <title>Reclassification of Paraburkholderia panaciterrae (Farh et al. 2015) Dobritsa &amp; Samadpour 2016 as a later homotypic synonym of Paraburkholderia ginsengiterrae (Farh et al. 2015) Dobritsa &amp; Samadpour 2016.</title>
        <authorList>
            <person name="Dobritsa A.P."/>
            <person name="Kutumbaka K."/>
            <person name="Samadpour M."/>
        </authorList>
    </citation>
    <scope>NUCLEOTIDE SEQUENCE [LARGE SCALE GENOMIC DNA]</scope>
    <source>
        <strain evidence="2 4">DCY85</strain>
        <strain evidence="1 3">DCY85-1</strain>
    </source>
</reference>
<evidence type="ECO:0000313" key="1">
    <source>
        <dbReference type="EMBL" id="OAJ59390.1"/>
    </source>
</evidence>
<gene>
    <name evidence="1" type="ORF">A6V36_27480</name>
    <name evidence="2" type="ORF">A6V37_20630</name>
</gene>
<dbReference type="EMBL" id="LXKA01000132">
    <property type="protein sequence ID" value="OAJ63303.1"/>
    <property type="molecule type" value="Genomic_DNA"/>
</dbReference>
<protein>
    <submittedName>
        <fullName evidence="2">Uncharacterized protein</fullName>
    </submittedName>
</protein>
<sequence>MAMETFNTNEDEFGRKLALTDIEAAARDLQISDASIVRLRRAMDRVGCAQRLLETVKVGSDGASDEETALRVRAAVELQAKGWPGDYPAGAVEWQLVKQR</sequence>
<accession>A0A1A9NAW4</accession>